<dbReference type="Proteomes" id="UP000783686">
    <property type="component" value="Unassembled WGS sequence"/>
</dbReference>
<name>A0A811L7C1_9BILA</name>
<dbReference type="EMBL" id="CAJFDH010000005">
    <property type="protein sequence ID" value="CAD5223559.1"/>
    <property type="molecule type" value="Genomic_DNA"/>
</dbReference>
<dbReference type="Proteomes" id="UP000614601">
    <property type="component" value="Unassembled WGS sequence"/>
</dbReference>
<protein>
    <submittedName>
        <fullName evidence="2">Uncharacterized protein</fullName>
    </submittedName>
</protein>
<proteinExistence type="predicted"/>
<accession>A0A811L7C1</accession>
<keyword evidence="1" id="KW-0472">Membrane</keyword>
<evidence type="ECO:0000256" key="1">
    <source>
        <dbReference type="SAM" id="Phobius"/>
    </source>
</evidence>
<evidence type="ECO:0000313" key="2">
    <source>
        <dbReference type="EMBL" id="CAD5223559.1"/>
    </source>
</evidence>
<keyword evidence="3" id="KW-1185">Reference proteome</keyword>
<dbReference type="EMBL" id="CAJFCW020000005">
    <property type="protein sequence ID" value="CAG9118206.1"/>
    <property type="molecule type" value="Genomic_DNA"/>
</dbReference>
<keyword evidence="1" id="KW-0812">Transmembrane</keyword>
<organism evidence="2 3">
    <name type="scientific">Bursaphelenchus okinawaensis</name>
    <dbReference type="NCBI Taxonomy" id="465554"/>
    <lineage>
        <taxon>Eukaryota</taxon>
        <taxon>Metazoa</taxon>
        <taxon>Ecdysozoa</taxon>
        <taxon>Nematoda</taxon>
        <taxon>Chromadorea</taxon>
        <taxon>Rhabditida</taxon>
        <taxon>Tylenchina</taxon>
        <taxon>Tylenchomorpha</taxon>
        <taxon>Aphelenchoidea</taxon>
        <taxon>Aphelenchoididae</taxon>
        <taxon>Bursaphelenchus</taxon>
    </lineage>
</organism>
<gene>
    <name evidence="2" type="ORF">BOKJ2_LOCUS10329</name>
</gene>
<evidence type="ECO:0000313" key="3">
    <source>
        <dbReference type="Proteomes" id="UP000614601"/>
    </source>
</evidence>
<sequence length="134" mass="15578">MYVKFPAEAAFAIIIFVASTLLICCIVSYLNQLKQLFYYFLPAKKNHYVAQVSDPSTLHAYIVNRNHVCSDLSKCKRHSMPVWKRSTTFGSIYDMSMLRRFDSDDDDDDEEYDEEGFDVKNIRVSKDMCYVSVV</sequence>
<feature type="transmembrane region" description="Helical" evidence="1">
    <location>
        <begin position="12"/>
        <end position="30"/>
    </location>
</feature>
<dbReference type="OrthoDB" id="10452109at2759"/>
<comment type="caution">
    <text evidence="2">The sequence shown here is derived from an EMBL/GenBank/DDBJ whole genome shotgun (WGS) entry which is preliminary data.</text>
</comment>
<keyword evidence="1" id="KW-1133">Transmembrane helix</keyword>
<reference evidence="2" key="1">
    <citation type="submission" date="2020-09" db="EMBL/GenBank/DDBJ databases">
        <authorList>
            <person name="Kikuchi T."/>
        </authorList>
    </citation>
    <scope>NUCLEOTIDE SEQUENCE</scope>
    <source>
        <strain evidence="2">SH1</strain>
    </source>
</reference>
<dbReference type="AlphaFoldDB" id="A0A811L7C1"/>